<feature type="transmembrane region" description="Helical" evidence="1">
    <location>
        <begin position="149"/>
        <end position="169"/>
    </location>
</feature>
<keyword evidence="3" id="KW-1185">Reference proteome</keyword>
<accession>A0A840V0C8</accession>
<feature type="transmembrane region" description="Helical" evidence="1">
    <location>
        <begin position="50"/>
        <end position="77"/>
    </location>
</feature>
<evidence type="ECO:0000256" key="1">
    <source>
        <dbReference type="SAM" id="Phobius"/>
    </source>
</evidence>
<comment type="caution">
    <text evidence="2">The sequence shown here is derived from an EMBL/GenBank/DDBJ whole genome shotgun (WGS) entry which is preliminary data.</text>
</comment>
<dbReference type="RefSeq" id="WP_205240141.1">
    <property type="nucleotide sequence ID" value="NZ_JACHEO010000001.1"/>
</dbReference>
<keyword evidence="1" id="KW-0472">Membrane</keyword>
<gene>
    <name evidence="2" type="ORF">HNQ81_000378</name>
</gene>
<keyword evidence="1" id="KW-0812">Transmembrane</keyword>
<feature type="transmembrane region" description="Helical" evidence="1">
    <location>
        <begin position="12"/>
        <end position="30"/>
    </location>
</feature>
<reference evidence="2 3" key="1">
    <citation type="submission" date="2020-08" db="EMBL/GenBank/DDBJ databases">
        <title>Genomic Encyclopedia of Type Strains, Phase IV (KMG-IV): sequencing the most valuable type-strain genomes for metagenomic binning, comparative biology and taxonomic classification.</title>
        <authorList>
            <person name="Goeker M."/>
        </authorList>
    </citation>
    <scope>NUCLEOTIDE SEQUENCE [LARGE SCALE GENOMIC DNA]</scope>
    <source>
        <strain evidence="2 3">DSM 28570</strain>
    </source>
</reference>
<feature type="transmembrane region" description="Helical" evidence="1">
    <location>
        <begin position="117"/>
        <end position="137"/>
    </location>
</feature>
<evidence type="ECO:0000313" key="2">
    <source>
        <dbReference type="EMBL" id="MBB5346671.1"/>
    </source>
</evidence>
<dbReference type="Proteomes" id="UP000539642">
    <property type="component" value="Unassembled WGS sequence"/>
</dbReference>
<sequence>MSTKITPAEAKMDTLLLYLIAATCLTWSYLKNREKTRTAMKKAFKAFENILPQFLVVLILVAMAMAVLDTATISLVLGRDSGVWGVLAASLVGAVTLIPGFVAFPAAAALLQGGAGATQIAAFVSSLMMVGIVTLPLEIQFFGKRAAFLRNLLAYGFSLIAAIFVGWTVSL</sequence>
<organism evidence="2 3">
    <name type="scientific">Desulfoprunum benzoelyticum</name>
    <dbReference type="NCBI Taxonomy" id="1506996"/>
    <lineage>
        <taxon>Bacteria</taxon>
        <taxon>Pseudomonadati</taxon>
        <taxon>Thermodesulfobacteriota</taxon>
        <taxon>Desulfobulbia</taxon>
        <taxon>Desulfobulbales</taxon>
        <taxon>Desulfobulbaceae</taxon>
        <taxon>Desulfoprunum</taxon>
    </lineage>
</organism>
<protein>
    <submittedName>
        <fullName evidence="2">Uncharacterized membrane protein YraQ (UPF0718 family)</fullName>
    </submittedName>
</protein>
<keyword evidence="1" id="KW-1133">Transmembrane helix</keyword>
<dbReference type="EMBL" id="JACHEO010000001">
    <property type="protein sequence ID" value="MBB5346671.1"/>
    <property type="molecule type" value="Genomic_DNA"/>
</dbReference>
<name>A0A840V0C8_9BACT</name>
<evidence type="ECO:0000313" key="3">
    <source>
        <dbReference type="Proteomes" id="UP000539642"/>
    </source>
</evidence>
<proteinExistence type="predicted"/>
<feature type="transmembrane region" description="Helical" evidence="1">
    <location>
        <begin position="84"/>
        <end position="111"/>
    </location>
</feature>
<dbReference type="AlphaFoldDB" id="A0A840V0C8"/>